<protein>
    <recommendedName>
        <fullName evidence="4">Subtilase-type serine protease</fullName>
    </recommendedName>
</protein>
<feature type="chain" id="PRO_5022802606" description="Subtilase-type serine protease" evidence="1">
    <location>
        <begin position="21"/>
        <end position="768"/>
    </location>
</feature>
<comment type="caution">
    <text evidence="2">The sequence shown here is derived from an EMBL/GenBank/DDBJ whole genome shotgun (WGS) entry which is preliminary data.</text>
</comment>
<evidence type="ECO:0000313" key="3">
    <source>
        <dbReference type="Proteomes" id="UP000315010"/>
    </source>
</evidence>
<accession>A0A5C5YW36</accession>
<dbReference type="EMBL" id="SJPJ01000001">
    <property type="protein sequence ID" value="TWT79060.1"/>
    <property type="molecule type" value="Genomic_DNA"/>
</dbReference>
<evidence type="ECO:0000256" key="1">
    <source>
        <dbReference type="SAM" id="SignalP"/>
    </source>
</evidence>
<dbReference type="Gene3D" id="2.60.120.380">
    <property type="match status" value="2"/>
</dbReference>
<dbReference type="Proteomes" id="UP000315010">
    <property type="component" value="Unassembled WGS sequence"/>
</dbReference>
<organism evidence="2 3">
    <name type="scientific">Novipirellula herctigrandis</name>
    <dbReference type="NCBI Taxonomy" id="2527986"/>
    <lineage>
        <taxon>Bacteria</taxon>
        <taxon>Pseudomonadati</taxon>
        <taxon>Planctomycetota</taxon>
        <taxon>Planctomycetia</taxon>
        <taxon>Pirellulales</taxon>
        <taxon>Pirellulaceae</taxon>
        <taxon>Novipirellula</taxon>
    </lineage>
</organism>
<dbReference type="AlphaFoldDB" id="A0A5C5YW36"/>
<evidence type="ECO:0008006" key="4">
    <source>
        <dbReference type="Google" id="ProtNLM"/>
    </source>
</evidence>
<proteinExistence type="predicted"/>
<sequence precursor="true">MSILMNCRFFVFLFFVASIAVNQSGAREPHLAYGYPAGCQRGTECEIVIGGQHLKDAKDIYLAGEGVEIEILDWYRPMTQGEYTGLRRKMDEVKEAMMAKLEAEGKFGEPTFDEIVKQAGITEDQLKEMEIYRQRDRDPKRQPNDQLEEQVTVRIKVAGDAELGKRELRFLTDDAISNPLWLHIGRWHEVRETEPNNNEPDQAIDSIPVVVNGQIMPGDVDRFVFDARKGQKIVIEAGARAVIPFLADAVPGWFQAIMKLTDSSGRELSYADSMYYRQDPVMYFEVPKDDRYVFEIRDTLYRGREDFVYRVTVGEIPFVTSIYPLGGRVDSEVNVTLNGWNLTQTQVPVKTMSRKKYRPTMLCESEQGSGVSVKFPVQVNYWPEVFDEEPNNDYATAQPISTRVTINGHIDYPGDEDVYKINGGGRLIMEVEARRLGSPMDSSLRVTDDTGKELGFNDDFKDLSQALQTHHADSHLSVTVPGTGNHYLHVTDSQNSGGKDFSYRLTMRAPDSDYELRVTPASIIARAGAVVPITVFALRKDGFDQPIHLRLVDPPAGFQLDGNVIPGDADSIRMTLKIPRKQADDASGQPIAMEMEGVSMPARRSRARDQIIRPAVPAENMMQAFIWYHLVTVEKWNVVISGRARSAMPFSAIMPAPRVVLPQTGEFYVGLNLTDKKLKADDLGLEISAGPPGVSAEFFQAPNGAMAIKFTMEEKEIEPGLEGNLIISVYKDVMPKPTEENPEPKEYRVDYGYMPAIPFGIAEKKPRR</sequence>
<keyword evidence="1" id="KW-0732">Signal</keyword>
<name>A0A5C5YW36_9BACT</name>
<gene>
    <name evidence="2" type="ORF">CA13_04570</name>
</gene>
<reference evidence="2 3" key="1">
    <citation type="submission" date="2019-02" db="EMBL/GenBank/DDBJ databases">
        <title>Deep-cultivation of Planctomycetes and their phenomic and genomic characterization uncovers novel biology.</title>
        <authorList>
            <person name="Wiegand S."/>
            <person name="Jogler M."/>
            <person name="Boedeker C."/>
            <person name="Pinto D."/>
            <person name="Vollmers J."/>
            <person name="Rivas-Marin E."/>
            <person name="Kohn T."/>
            <person name="Peeters S.H."/>
            <person name="Heuer A."/>
            <person name="Rast P."/>
            <person name="Oberbeckmann S."/>
            <person name="Bunk B."/>
            <person name="Jeske O."/>
            <person name="Meyerdierks A."/>
            <person name="Storesund J.E."/>
            <person name="Kallscheuer N."/>
            <person name="Luecker S."/>
            <person name="Lage O.M."/>
            <person name="Pohl T."/>
            <person name="Merkel B.J."/>
            <person name="Hornburger P."/>
            <person name="Mueller R.-W."/>
            <person name="Bruemmer F."/>
            <person name="Labrenz M."/>
            <person name="Spormann A.M."/>
            <person name="Op Den Camp H."/>
            <person name="Overmann J."/>
            <person name="Amann R."/>
            <person name="Jetten M.S.M."/>
            <person name="Mascher T."/>
            <person name="Medema M.H."/>
            <person name="Devos D.P."/>
            <person name="Kaster A.-K."/>
            <person name="Ovreas L."/>
            <person name="Rohde M."/>
            <person name="Galperin M.Y."/>
            <person name="Jogler C."/>
        </authorList>
    </citation>
    <scope>NUCLEOTIDE SEQUENCE [LARGE SCALE GENOMIC DNA]</scope>
    <source>
        <strain evidence="2 3">CA13</strain>
    </source>
</reference>
<evidence type="ECO:0000313" key="2">
    <source>
        <dbReference type="EMBL" id="TWT79060.1"/>
    </source>
</evidence>
<feature type="signal peptide" evidence="1">
    <location>
        <begin position="1"/>
        <end position="20"/>
    </location>
</feature>
<keyword evidence="3" id="KW-1185">Reference proteome</keyword>